<comment type="subcellular location">
    <subcellularLocation>
        <location evidence="1 6">Nucleus</location>
    </subcellularLocation>
</comment>
<evidence type="ECO:0000256" key="5">
    <source>
        <dbReference type="PROSITE-ProRule" id="PRU00169"/>
    </source>
</evidence>
<feature type="region of interest" description="Disordered" evidence="7">
    <location>
        <begin position="44"/>
        <end position="124"/>
    </location>
</feature>
<dbReference type="InterPro" id="IPR001789">
    <property type="entry name" value="Sig_transdc_resp-reg_receiver"/>
</dbReference>
<feature type="compositionally biased region" description="Low complexity" evidence="7">
    <location>
        <begin position="44"/>
        <end position="53"/>
    </location>
</feature>
<reference evidence="10 11" key="1">
    <citation type="journal article" date="2021" name="BMC Genomics">
        <title>Datura genome reveals duplications of psychoactive alkaloid biosynthetic genes and high mutation rate following tissue culture.</title>
        <authorList>
            <person name="Rajewski A."/>
            <person name="Carter-House D."/>
            <person name="Stajich J."/>
            <person name="Litt A."/>
        </authorList>
    </citation>
    <scope>NUCLEOTIDE SEQUENCE [LARGE SCALE GENOMIC DNA]</scope>
    <source>
        <strain evidence="10">AR-01</strain>
    </source>
</reference>
<name>A0ABS8VEK9_DATST</name>
<dbReference type="SUPFAM" id="SSF52172">
    <property type="entry name" value="CheY-like"/>
    <property type="match status" value="1"/>
</dbReference>
<feature type="region of interest" description="Disordered" evidence="7">
    <location>
        <begin position="313"/>
        <end position="370"/>
    </location>
</feature>
<dbReference type="PROSITE" id="PS51017">
    <property type="entry name" value="CCT"/>
    <property type="match status" value="1"/>
</dbReference>
<dbReference type="Proteomes" id="UP000823775">
    <property type="component" value="Unassembled WGS sequence"/>
</dbReference>
<evidence type="ECO:0000256" key="3">
    <source>
        <dbReference type="ARBA" id="ARBA00023108"/>
    </source>
</evidence>
<keyword evidence="3" id="KW-0090">Biological rhythms</keyword>
<feature type="domain" description="CCT" evidence="9">
    <location>
        <begin position="547"/>
        <end position="589"/>
    </location>
</feature>
<evidence type="ECO:0000259" key="8">
    <source>
        <dbReference type="PROSITE" id="PS50110"/>
    </source>
</evidence>
<dbReference type="Pfam" id="PF06203">
    <property type="entry name" value="CCT"/>
    <property type="match status" value="1"/>
</dbReference>
<dbReference type="PANTHER" id="PTHR31319:SF97">
    <property type="entry name" value="CCT DOMAIN-CONTAINING PROTEIN"/>
    <property type="match status" value="1"/>
</dbReference>
<feature type="domain" description="Response regulatory" evidence="8">
    <location>
        <begin position="1"/>
        <end position="39"/>
    </location>
</feature>
<protein>
    <submittedName>
        <fullName evidence="10">Two-component response regulator-like</fullName>
    </submittedName>
</protein>
<accession>A0ABS8VEK9</accession>
<evidence type="ECO:0000313" key="10">
    <source>
        <dbReference type="EMBL" id="MCD9645284.1"/>
    </source>
</evidence>
<feature type="region of interest" description="Disordered" evidence="7">
    <location>
        <begin position="521"/>
        <end position="544"/>
    </location>
</feature>
<feature type="compositionally biased region" description="Low complexity" evidence="7">
    <location>
        <begin position="486"/>
        <end position="508"/>
    </location>
</feature>
<comment type="caution">
    <text evidence="5">Lacks conserved residue(s) required for the propagation of feature annotation.</text>
</comment>
<dbReference type="PROSITE" id="PS50110">
    <property type="entry name" value="RESPONSE_REGULATORY"/>
    <property type="match status" value="1"/>
</dbReference>
<evidence type="ECO:0000256" key="2">
    <source>
        <dbReference type="ARBA" id="ARBA00010330"/>
    </source>
</evidence>
<feature type="region of interest" description="Disordered" evidence="7">
    <location>
        <begin position="485"/>
        <end position="509"/>
    </location>
</feature>
<evidence type="ECO:0000256" key="4">
    <source>
        <dbReference type="ARBA" id="ARBA00023242"/>
    </source>
</evidence>
<evidence type="ECO:0000256" key="6">
    <source>
        <dbReference type="PROSITE-ProRule" id="PRU00357"/>
    </source>
</evidence>
<evidence type="ECO:0000256" key="1">
    <source>
        <dbReference type="ARBA" id="ARBA00004123"/>
    </source>
</evidence>
<dbReference type="InterPro" id="IPR010402">
    <property type="entry name" value="CCT_domain"/>
</dbReference>
<feature type="compositionally biased region" description="Low complexity" evidence="7">
    <location>
        <begin position="354"/>
        <end position="369"/>
    </location>
</feature>
<keyword evidence="11" id="KW-1185">Reference proteome</keyword>
<dbReference type="PANTHER" id="PTHR31319">
    <property type="entry name" value="ZINC FINGER PROTEIN CONSTANS-LIKE 4"/>
    <property type="match status" value="1"/>
</dbReference>
<comment type="caution">
    <text evidence="10">The sequence shown here is derived from an EMBL/GenBank/DDBJ whole genome shotgun (WGS) entry which is preliminary data.</text>
</comment>
<keyword evidence="4 6" id="KW-0539">Nucleus</keyword>
<dbReference type="Gene3D" id="3.40.50.2300">
    <property type="match status" value="1"/>
</dbReference>
<comment type="similarity">
    <text evidence="2">Belongs to the ARR-like family.</text>
</comment>
<evidence type="ECO:0000313" key="11">
    <source>
        <dbReference type="Proteomes" id="UP000823775"/>
    </source>
</evidence>
<evidence type="ECO:0000256" key="7">
    <source>
        <dbReference type="SAM" id="MobiDB-lite"/>
    </source>
</evidence>
<feature type="compositionally biased region" description="Polar residues" evidence="7">
    <location>
        <begin position="341"/>
        <end position="353"/>
    </location>
</feature>
<gene>
    <name evidence="10" type="primary">PRR7</name>
    <name evidence="10" type="ORF">HAX54_034110</name>
</gene>
<dbReference type="InterPro" id="IPR045281">
    <property type="entry name" value="CONSTANS-like"/>
</dbReference>
<evidence type="ECO:0000259" key="9">
    <source>
        <dbReference type="PROSITE" id="PS51017"/>
    </source>
</evidence>
<feature type="compositionally biased region" description="Polar residues" evidence="7">
    <location>
        <begin position="313"/>
        <end position="333"/>
    </location>
</feature>
<dbReference type="EMBL" id="JACEIK010004384">
    <property type="protein sequence ID" value="MCD9645284.1"/>
    <property type="molecule type" value="Genomic_DNA"/>
</dbReference>
<organism evidence="10 11">
    <name type="scientific">Datura stramonium</name>
    <name type="common">Jimsonweed</name>
    <name type="synonym">Common thornapple</name>
    <dbReference type="NCBI Taxonomy" id="4076"/>
    <lineage>
        <taxon>Eukaryota</taxon>
        <taxon>Viridiplantae</taxon>
        <taxon>Streptophyta</taxon>
        <taxon>Embryophyta</taxon>
        <taxon>Tracheophyta</taxon>
        <taxon>Spermatophyta</taxon>
        <taxon>Magnoliopsida</taxon>
        <taxon>eudicotyledons</taxon>
        <taxon>Gunneridae</taxon>
        <taxon>Pentapetalae</taxon>
        <taxon>asterids</taxon>
        <taxon>lamiids</taxon>
        <taxon>Solanales</taxon>
        <taxon>Solanaceae</taxon>
        <taxon>Solanoideae</taxon>
        <taxon>Datureae</taxon>
        <taxon>Datura</taxon>
    </lineage>
</organism>
<dbReference type="InterPro" id="IPR011006">
    <property type="entry name" value="CheY-like_superfamily"/>
</dbReference>
<sequence length="641" mass="70329">MSANDSMGIVFKCLSKGAVDFLVKPIRKNELKNLWQHVWRKCHSSSGSGSESGIQTQKSTKSRSVEMLENDTDSNDEAENGSFDLDDRDGSDNGSGTQNSWSKRTVEVNSPQPMSPWDELADPPDSTCAQVIHSRPEALSATWVPANATRECLNDKDELGNARTGKDLNIGITNVPELEGLSGKVMDGLAASMKDKHLELDHKDNEKMGRNLKLNKETQEDDLKDKDVGYMGDITNTRMPQVESTDNEFPNNPSNIANINGIATYENKDLPSLELSLKQLRDVGENGTGVQERNILRHSDLSAFSRYNAASTANQAPTGNVGSCSPVNNSSEVAKTESMHNLRSKSNSTPNQRSNGSSNNNDMGSSTNNFFITSDTLTDKPINKPAVNAHSCSAFQPVQHGHNSFLQPMVPGKQDAAKATLGQARAMHQKFQVQHHHHHYHHHHHHVLNLQQQQQLLNTDASSLRNAVEAAPECGTSDMVGTPVEGNAANYGSASGSNNGSSGQNGSSTAVVAERTNLVAENETGEKCEIGSGSGSASRSGDHSAQRVAALIKFRQKRKERCFEKKVRYQSRKRLAEQRPRMRGQFVRQDADKTKCLEHIPPNYFPVQTTQAIGCREQDCTPIDMKTKNSFRNCENESDHP</sequence>
<feature type="compositionally biased region" description="Polar residues" evidence="7">
    <location>
        <begin position="92"/>
        <end position="112"/>
    </location>
</feature>
<feature type="compositionally biased region" description="Acidic residues" evidence="7">
    <location>
        <begin position="68"/>
        <end position="89"/>
    </location>
</feature>
<proteinExistence type="inferred from homology"/>